<reference evidence="1" key="1">
    <citation type="submission" date="2021-02" db="EMBL/GenBank/DDBJ databases">
        <title>Genome sequence Cadophora malorum strain M34.</title>
        <authorList>
            <person name="Stefanovic E."/>
            <person name="Vu D."/>
            <person name="Scully C."/>
            <person name="Dijksterhuis J."/>
            <person name="Roader J."/>
            <person name="Houbraken J."/>
        </authorList>
    </citation>
    <scope>NUCLEOTIDE SEQUENCE</scope>
    <source>
        <strain evidence="1">M34</strain>
    </source>
</reference>
<accession>A0A8H7T157</accession>
<organism evidence="1 2">
    <name type="scientific">Cadophora malorum</name>
    <dbReference type="NCBI Taxonomy" id="108018"/>
    <lineage>
        <taxon>Eukaryota</taxon>
        <taxon>Fungi</taxon>
        <taxon>Dikarya</taxon>
        <taxon>Ascomycota</taxon>
        <taxon>Pezizomycotina</taxon>
        <taxon>Leotiomycetes</taxon>
        <taxon>Helotiales</taxon>
        <taxon>Ploettnerulaceae</taxon>
        <taxon>Cadophora</taxon>
    </lineage>
</organism>
<keyword evidence="2" id="KW-1185">Reference proteome</keyword>
<dbReference type="Proteomes" id="UP000664132">
    <property type="component" value="Unassembled WGS sequence"/>
</dbReference>
<evidence type="ECO:0000313" key="2">
    <source>
        <dbReference type="Proteomes" id="UP000664132"/>
    </source>
</evidence>
<gene>
    <name evidence="1" type="ORF">IFR04_016336</name>
</gene>
<proteinExistence type="predicted"/>
<comment type="caution">
    <text evidence="1">The sequence shown here is derived from an EMBL/GenBank/DDBJ whole genome shotgun (WGS) entry which is preliminary data.</text>
</comment>
<protein>
    <submittedName>
        <fullName evidence="1">Uncharacterized protein</fullName>
    </submittedName>
</protein>
<evidence type="ECO:0000313" key="1">
    <source>
        <dbReference type="EMBL" id="KAG4410528.1"/>
    </source>
</evidence>
<name>A0A8H7T157_9HELO</name>
<dbReference type="AlphaFoldDB" id="A0A8H7T157"/>
<sequence length="128" mass="14581">MVLTCLRKALSVKGGIVIPTLSPRVKTDPNKETVNEYGPSVGMGAPFDDAKFVRRIKESCPQMEDFHQLSDVMEGPYRWTKPFHIADFKKGFNKQQLNSYAANWTSENPTTKDGKTRLAKVQKLYWVE</sequence>
<dbReference type="EMBL" id="JAFJYH010000685">
    <property type="protein sequence ID" value="KAG4410528.1"/>
    <property type="molecule type" value="Genomic_DNA"/>
</dbReference>